<feature type="signal peptide" evidence="3">
    <location>
        <begin position="1"/>
        <end position="21"/>
    </location>
</feature>
<keyword evidence="1" id="KW-0175">Coiled coil</keyword>
<dbReference type="KEGG" id="pnt:G5B91_34190"/>
<gene>
    <name evidence="4" type="ORF">G5B91_34190</name>
</gene>
<reference evidence="4 5" key="1">
    <citation type="submission" date="2020-02" db="EMBL/GenBank/DDBJ databases">
        <title>Integrative conjugative elements (ICEs) and plasmids drive adaptation of Pseudomonas nitroreducens strain HBP1 to wastewater environment.</title>
        <authorList>
            <person name="Sentchilo V."/>
            <person name="Carraro N."/>
            <person name="Bertelli C."/>
            <person name="van der Meer J.R."/>
        </authorList>
    </citation>
    <scope>NUCLEOTIDE SEQUENCE [LARGE SCALE GENOMIC DNA]</scope>
    <source>
        <strain evidence="4 5">HBP1</strain>
        <plasmid evidence="5">ppnihbp1_1</plasmid>
    </source>
</reference>
<dbReference type="Proteomes" id="UP000501063">
    <property type="component" value="Plasmid pPniHBP1_1"/>
</dbReference>
<dbReference type="PANTHER" id="PTHR37549:SF1">
    <property type="entry name" value="LIPOPROTEIN LPRI"/>
    <property type="match status" value="1"/>
</dbReference>
<organism evidence="4 5">
    <name type="scientific">Pseudomonas nitroreducens</name>
    <dbReference type="NCBI Taxonomy" id="46680"/>
    <lineage>
        <taxon>Bacteria</taxon>
        <taxon>Pseudomonadati</taxon>
        <taxon>Pseudomonadota</taxon>
        <taxon>Gammaproteobacteria</taxon>
        <taxon>Pseudomonadales</taxon>
        <taxon>Pseudomonadaceae</taxon>
        <taxon>Pseudomonas</taxon>
    </lineage>
</organism>
<feature type="transmembrane region" description="Helical" evidence="2">
    <location>
        <begin position="305"/>
        <end position="326"/>
    </location>
</feature>
<accession>A0A6G6J7K0</accession>
<dbReference type="EMBL" id="CP049142">
    <property type="protein sequence ID" value="QIE91396.1"/>
    <property type="molecule type" value="Genomic_DNA"/>
</dbReference>
<feature type="coiled-coil region" evidence="1">
    <location>
        <begin position="110"/>
        <end position="147"/>
    </location>
</feature>
<geneLocation type="plasmid" evidence="5">
    <name>ppnihbp1_1</name>
</geneLocation>
<evidence type="ECO:0000256" key="2">
    <source>
        <dbReference type="SAM" id="Phobius"/>
    </source>
</evidence>
<keyword evidence="2" id="KW-0812">Transmembrane</keyword>
<dbReference type="RefSeq" id="WP_024767796.1">
    <property type="nucleotide sequence ID" value="NZ_CP049142.1"/>
</dbReference>
<feature type="chain" id="PRO_5026131715" description="DUF1311 domain-containing protein" evidence="3">
    <location>
        <begin position="22"/>
        <end position="387"/>
    </location>
</feature>
<keyword evidence="2" id="KW-0472">Membrane</keyword>
<keyword evidence="2" id="KW-1133">Transmembrane helix</keyword>
<protein>
    <recommendedName>
        <fullName evidence="6">DUF1311 domain-containing protein</fullName>
    </recommendedName>
</protein>
<keyword evidence="3" id="KW-0732">Signal</keyword>
<evidence type="ECO:0008006" key="6">
    <source>
        <dbReference type="Google" id="ProtNLM"/>
    </source>
</evidence>
<dbReference type="PANTHER" id="PTHR37549">
    <property type="entry name" value="LIPOPROTEIN LPRI"/>
    <property type="match status" value="1"/>
</dbReference>
<feature type="transmembrane region" description="Helical" evidence="2">
    <location>
        <begin position="347"/>
        <end position="365"/>
    </location>
</feature>
<dbReference type="InterPro" id="IPR052755">
    <property type="entry name" value="Lysozyme_Inhibitor_LprI"/>
</dbReference>
<dbReference type="AlphaFoldDB" id="A0A6G6J7K0"/>
<proteinExistence type="predicted"/>
<feature type="transmembrane region" description="Helical" evidence="2">
    <location>
        <begin position="267"/>
        <end position="285"/>
    </location>
</feature>
<keyword evidence="4" id="KW-0614">Plasmid</keyword>
<dbReference type="GO" id="GO:0005576">
    <property type="term" value="C:extracellular region"/>
    <property type="evidence" value="ECO:0007669"/>
    <property type="project" value="TreeGrafter"/>
</dbReference>
<name>A0A6G6J7K0_PSENT</name>
<sequence>MQFLRGASALLLAVLASHATAASFDCAKASNFAEKEICRDGFLSGRDEYLAKLYKEALTAIPEDQDVIRQKQREWLQQRNLCQTQKCLDDALNDRILVLERAPQEALGRRMEAQRQVELEQQRQAELKREAEAKAAYEARVEEERQRSLAQQQAQAAIVQQQQAANTEQQTTSVAPAPYTAATAYPQSKPAYSAPQLTRWQQFKNSPAWKYMLLIGAILTAWAMWRHHAGVTVIYNDYSDAAITNLLPAAGILFGGVVKWLELPHEIAIVAGLTGFMLALIFAVFASVRTNQGALSITLSMVAKITLVSVFYAVIAMLVASLFVNTKYKGESQARANSRNRREKKETMAKIVALASAYTVLTAWLCRRPEFTSLSECLEFDLSADPA</sequence>
<feature type="transmembrane region" description="Helical" evidence="2">
    <location>
        <begin position="208"/>
        <end position="225"/>
    </location>
</feature>
<evidence type="ECO:0000256" key="3">
    <source>
        <dbReference type="SAM" id="SignalP"/>
    </source>
</evidence>
<evidence type="ECO:0000313" key="4">
    <source>
        <dbReference type="EMBL" id="QIE91396.1"/>
    </source>
</evidence>
<evidence type="ECO:0000313" key="5">
    <source>
        <dbReference type="Proteomes" id="UP000501063"/>
    </source>
</evidence>
<evidence type="ECO:0000256" key="1">
    <source>
        <dbReference type="SAM" id="Coils"/>
    </source>
</evidence>